<gene>
    <name evidence="4" type="ORF">HanXRQr2_Chr08g0344701</name>
</gene>
<comment type="caution">
    <text evidence="4">The sequence shown here is derived from an EMBL/GenBank/DDBJ whole genome shotgun (WGS) entry which is preliminary data.</text>
</comment>
<evidence type="ECO:0000313" key="5">
    <source>
        <dbReference type="Proteomes" id="UP000215914"/>
    </source>
</evidence>
<dbReference type="AlphaFoldDB" id="A0A9K3IF70"/>
<reference evidence="4" key="2">
    <citation type="submission" date="2020-06" db="EMBL/GenBank/DDBJ databases">
        <title>Helianthus annuus Genome sequencing and assembly Release 2.</title>
        <authorList>
            <person name="Gouzy J."/>
            <person name="Langlade N."/>
            <person name="Munos S."/>
        </authorList>
    </citation>
    <scope>NUCLEOTIDE SEQUENCE</scope>
    <source>
        <tissue evidence="4">Leaves</tissue>
    </source>
</reference>
<dbReference type="InterPro" id="IPR052308">
    <property type="entry name" value="PPR_domain-containing"/>
</dbReference>
<dbReference type="PANTHER" id="PTHR47937:SF2">
    <property type="entry name" value="PENTATRICOPEPTIDE (PPR) REPEAT-CONTAINING PROTEIN, PF01535'-RELATED"/>
    <property type="match status" value="1"/>
</dbReference>
<organism evidence="4 5">
    <name type="scientific">Helianthus annuus</name>
    <name type="common">Common sunflower</name>
    <dbReference type="NCBI Taxonomy" id="4232"/>
    <lineage>
        <taxon>Eukaryota</taxon>
        <taxon>Viridiplantae</taxon>
        <taxon>Streptophyta</taxon>
        <taxon>Embryophyta</taxon>
        <taxon>Tracheophyta</taxon>
        <taxon>Spermatophyta</taxon>
        <taxon>Magnoliopsida</taxon>
        <taxon>eudicotyledons</taxon>
        <taxon>Gunneridae</taxon>
        <taxon>Pentapetalae</taxon>
        <taxon>asterids</taxon>
        <taxon>campanulids</taxon>
        <taxon>Asterales</taxon>
        <taxon>Asteraceae</taxon>
        <taxon>Asteroideae</taxon>
        <taxon>Heliantheae alliance</taxon>
        <taxon>Heliantheae</taxon>
        <taxon>Helianthus</taxon>
    </lineage>
</organism>
<keyword evidence="5" id="KW-1185">Reference proteome</keyword>
<proteinExistence type="predicted"/>
<sequence length="250" mass="28099">MTTVTRFLLRSLRRLSPLQTATLSPTFTLKPSYQPQTHVIPTRTFAFSSAEEAAAERRRRKRRLRIEPPLHALQRDPNSPRPKRDPNQPDTTSALVGPRLSLHNRVQSLIRAGDLDNASVVARQSVFSTTRPTVFTCNAIIGSMYRTKRYSDAIALFTYFFKQCNIVPNVVSYNFLIVSYCESGEVDKGLEVYQHIKENAPFSPSAVTFRHLTKGLVDAGRIDLLWKMVGDGHGADSHGVFEFGEFGKGE</sequence>
<evidence type="ECO:0000256" key="2">
    <source>
        <dbReference type="PROSITE-ProRule" id="PRU00708"/>
    </source>
</evidence>
<dbReference type="InterPro" id="IPR002885">
    <property type="entry name" value="PPR_rpt"/>
</dbReference>
<dbReference type="PROSITE" id="PS51375">
    <property type="entry name" value="PPR"/>
    <property type="match status" value="1"/>
</dbReference>
<protein>
    <submittedName>
        <fullName evidence="4">Tetratricopeptide-like helical domain superfamily</fullName>
    </submittedName>
</protein>
<dbReference type="Gene3D" id="1.25.40.10">
    <property type="entry name" value="Tetratricopeptide repeat domain"/>
    <property type="match status" value="1"/>
</dbReference>
<evidence type="ECO:0000256" key="1">
    <source>
        <dbReference type="ARBA" id="ARBA00022737"/>
    </source>
</evidence>
<keyword evidence="1" id="KW-0677">Repeat</keyword>
<evidence type="ECO:0000256" key="3">
    <source>
        <dbReference type="SAM" id="MobiDB-lite"/>
    </source>
</evidence>
<name>A0A9K3IF70_HELAN</name>
<dbReference type="Proteomes" id="UP000215914">
    <property type="component" value="Unassembled WGS sequence"/>
</dbReference>
<evidence type="ECO:0000313" key="4">
    <source>
        <dbReference type="EMBL" id="KAF5795866.1"/>
    </source>
</evidence>
<dbReference type="NCBIfam" id="TIGR00756">
    <property type="entry name" value="PPR"/>
    <property type="match status" value="1"/>
</dbReference>
<dbReference type="EMBL" id="MNCJ02000323">
    <property type="protein sequence ID" value="KAF5795866.1"/>
    <property type="molecule type" value="Genomic_DNA"/>
</dbReference>
<accession>A0A9K3IF70</accession>
<reference evidence="4" key="1">
    <citation type="journal article" date="2017" name="Nature">
        <title>The sunflower genome provides insights into oil metabolism, flowering and Asterid evolution.</title>
        <authorList>
            <person name="Badouin H."/>
            <person name="Gouzy J."/>
            <person name="Grassa C.J."/>
            <person name="Murat F."/>
            <person name="Staton S.E."/>
            <person name="Cottret L."/>
            <person name="Lelandais-Briere C."/>
            <person name="Owens G.L."/>
            <person name="Carrere S."/>
            <person name="Mayjonade B."/>
            <person name="Legrand L."/>
            <person name="Gill N."/>
            <person name="Kane N.C."/>
            <person name="Bowers J.E."/>
            <person name="Hubner S."/>
            <person name="Bellec A."/>
            <person name="Berard A."/>
            <person name="Berges H."/>
            <person name="Blanchet N."/>
            <person name="Boniface M.C."/>
            <person name="Brunel D."/>
            <person name="Catrice O."/>
            <person name="Chaidir N."/>
            <person name="Claudel C."/>
            <person name="Donnadieu C."/>
            <person name="Faraut T."/>
            <person name="Fievet G."/>
            <person name="Helmstetter N."/>
            <person name="King M."/>
            <person name="Knapp S.J."/>
            <person name="Lai Z."/>
            <person name="Le Paslier M.C."/>
            <person name="Lippi Y."/>
            <person name="Lorenzon L."/>
            <person name="Mandel J.R."/>
            <person name="Marage G."/>
            <person name="Marchand G."/>
            <person name="Marquand E."/>
            <person name="Bret-Mestries E."/>
            <person name="Morien E."/>
            <person name="Nambeesan S."/>
            <person name="Nguyen T."/>
            <person name="Pegot-Espagnet P."/>
            <person name="Pouilly N."/>
            <person name="Raftis F."/>
            <person name="Sallet E."/>
            <person name="Schiex T."/>
            <person name="Thomas J."/>
            <person name="Vandecasteele C."/>
            <person name="Vares D."/>
            <person name="Vear F."/>
            <person name="Vautrin S."/>
            <person name="Crespi M."/>
            <person name="Mangin B."/>
            <person name="Burke J.M."/>
            <person name="Salse J."/>
            <person name="Munos S."/>
            <person name="Vincourt P."/>
            <person name="Rieseberg L.H."/>
            <person name="Langlade N.B."/>
        </authorList>
    </citation>
    <scope>NUCLEOTIDE SEQUENCE</scope>
    <source>
        <tissue evidence="4">Leaves</tissue>
    </source>
</reference>
<feature type="repeat" description="PPR" evidence="2">
    <location>
        <begin position="169"/>
        <end position="199"/>
    </location>
</feature>
<dbReference type="Pfam" id="PF13041">
    <property type="entry name" value="PPR_2"/>
    <property type="match status" value="1"/>
</dbReference>
<dbReference type="PANTHER" id="PTHR47937">
    <property type="entry name" value="PLASTID TRANSCRIPTIONALLY ACTIVE CHROMOSOME 2-LIKE PROTEIN"/>
    <property type="match status" value="1"/>
</dbReference>
<dbReference type="Gramene" id="mRNA:HanXRQr2_Chr08g0344701">
    <property type="protein sequence ID" value="CDS:HanXRQr2_Chr08g0344701.1"/>
    <property type="gene ID" value="HanXRQr2_Chr08g0344701"/>
</dbReference>
<dbReference type="InterPro" id="IPR011990">
    <property type="entry name" value="TPR-like_helical_dom_sf"/>
</dbReference>
<feature type="region of interest" description="Disordered" evidence="3">
    <location>
        <begin position="58"/>
        <end position="97"/>
    </location>
</feature>